<keyword evidence="3" id="KW-1003">Cell membrane</keyword>
<dbReference type="GO" id="GO:0005886">
    <property type="term" value="C:plasma membrane"/>
    <property type="evidence" value="ECO:0007669"/>
    <property type="project" value="UniProtKB-SubCell"/>
</dbReference>
<proteinExistence type="inferred from homology"/>
<evidence type="ECO:0000256" key="2">
    <source>
        <dbReference type="ARBA" id="ARBA00007977"/>
    </source>
</evidence>
<evidence type="ECO:0000256" key="5">
    <source>
        <dbReference type="ARBA" id="ARBA00022989"/>
    </source>
</evidence>
<dbReference type="Proteomes" id="UP000321577">
    <property type="component" value="Unassembled WGS sequence"/>
</dbReference>
<feature type="transmembrane region" description="Helical" evidence="7">
    <location>
        <begin position="234"/>
        <end position="256"/>
    </location>
</feature>
<comment type="caution">
    <text evidence="8">The sequence shown here is derived from an EMBL/GenBank/DDBJ whole genome shotgun (WGS) entry which is preliminary data.</text>
</comment>
<feature type="transmembrane region" description="Helical" evidence="7">
    <location>
        <begin position="89"/>
        <end position="110"/>
    </location>
</feature>
<dbReference type="Pfam" id="PF03601">
    <property type="entry name" value="Cons_hypoth698"/>
    <property type="match status" value="1"/>
</dbReference>
<feature type="transmembrane region" description="Helical" evidence="7">
    <location>
        <begin position="300"/>
        <end position="319"/>
    </location>
</feature>
<feature type="transmembrane region" description="Helical" evidence="7">
    <location>
        <begin position="340"/>
        <end position="356"/>
    </location>
</feature>
<evidence type="ECO:0000256" key="6">
    <source>
        <dbReference type="ARBA" id="ARBA00023136"/>
    </source>
</evidence>
<gene>
    <name evidence="8" type="ORF">BGE01nite_45500</name>
</gene>
<dbReference type="InterPro" id="IPR018383">
    <property type="entry name" value="UPF0324_pro"/>
</dbReference>
<keyword evidence="4 7" id="KW-0812">Transmembrane</keyword>
<keyword evidence="9" id="KW-1185">Reference proteome</keyword>
<dbReference type="PANTHER" id="PTHR30106">
    <property type="entry name" value="INNER MEMBRANE PROTEIN YEIH-RELATED"/>
    <property type="match status" value="1"/>
</dbReference>
<comment type="subcellular location">
    <subcellularLocation>
        <location evidence="1">Cell membrane</location>
        <topology evidence="1">Multi-pass membrane protein</topology>
    </subcellularLocation>
</comment>
<accession>A0A512MET7</accession>
<evidence type="ECO:0000256" key="1">
    <source>
        <dbReference type="ARBA" id="ARBA00004651"/>
    </source>
</evidence>
<evidence type="ECO:0000313" key="8">
    <source>
        <dbReference type="EMBL" id="GEP45259.1"/>
    </source>
</evidence>
<organism evidence="8 9">
    <name type="scientific">Brevifollis gellanilyticus</name>
    <dbReference type="NCBI Taxonomy" id="748831"/>
    <lineage>
        <taxon>Bacteria</taxon>
        <taxon>Pseudomonadati</taxon>
        <taxon>Verrucomicrobiota</taxon>
        <taxon>Verrucomicrobiia</taxon>
        <taxon>Verrucomicrobiales</taxon>
        <taxon>Verrucomicrobiaceae</taxon>
    </lineage>
</organism>
<evidence type="ECO:0000313" key="9">
    <source>
        <dbReference type="Proteomes" id="UP000321577"/>
    </source>
</evidence>
<dbReference type="RefSeq" id="WP_146853976.1">
    <property type="nucleotide sequence ID" value="NZ_BKAG01000045.1"/>
</dbReference>
<dbReference type="EMBL" id="BKAG01000045">
    <property type="protein sequence ID" value="GEP45259.1"/>
    <property type="molecule type" value="Genomic_DNA"/>
</dbReference>
<keyword evidence="6 7" id="KW-0472">Membrane</keyword>
<feature type="transmembrane region" description="Helical" evidence="7">
    <location>
        <begin position="151"/>
        <end position="170"/>
    </location>
</feature>
<dbReference type="OrthoDB" id="9766798at2"/>
<reference evidence="8 9" key="1">
    <citation type="submission" date="2019-07" db="EMBL/GenBank/DDBJ databases">
        <title>Whole genome shotgun sequence of Brevifollis gellanilyticus NBRC 108608.</title>
        <authorList>
            <person name="Hosoyama A."/>
            <person name="Uohara A."/>
            <person name="Ohji S."/>
            <person name="Ichikawa N."/>
        </authorList>
    </citation>
    <scope>NUCLEOTIDE SEQUENCE [LARGE SCALE GENOMIC DNA]</scope>
    <source>
        <strain evidence="8 9">NBRC 108608</strain>
    </source>
</reference>
<feature type="transmembrane region" description="Helical" evidence="7">
    <location>
        <begin position="59"/>
        <end position="82"/>
    </location>
</feature>
<evidence type="ECO:0000256" key="4">
    <source>
        <dbReference type="ARBA" id="ARBA00022692"/>
    </source>
</evidence>
<feature type="transmembrane region" description="Helical" evidence="7">
    <location>
        <begin position="122"/>
        <end position="139"/>
    </location>
</feature>
<comment type="similarity">
    <text evidence="2">Belongs to the UPF0324 family.</text>
</comment>
<feature type="transmembrane region" description="Helical" evidence="7">
    <location>
        <begin position="206"/>
        <end position="228"/>
    </location>
</feature>
<name>A0A512MET7_9BACT</name>
<feature type="transmembrane region" description="Helical" evidence="7">
    <location>
        <begin position="21"/>
        <end position="39"/>
    </location>
</feature>
<dbReference type="PANTHER" id="PTHR30106:SF1">
    <property type="entry name" value="UPF0324 MEMBRANE PROTEIN FN0533"/>
    <property type="match status" value="1"/>
</dbReference>
<sequence length="433" mass="46130">MSESASPPPPPSRAAFWQNEDWLAVIAAVPLIAAVVQGWKVQLPTLAWKSGADIGAVFSSANLTAIGTTSIILIVLGAIVLAASLGKRVLSFLCGACIVFSLAWLAQMLAANSTLKAYGLEYVIFALSLGLLWSHLLPVPEWLMSAVRTEFFIKIGIVILGAGMLFPELMKAGLPGLIQAALVIPVVWHFTFYFARKLKVDDEFGVMLSTAVSICGVSAAIAACGAIQGDKKKLSYVTSVVLLCAVPMLIFMPMLVKWMGLSEAVGGAWLGGTLDTSGSVLAATEMVGEIASKTGTVVKLSQNVLIGIAAFVISLWWSMRERSTNPNAPRPSAGVIWERFPKFVIGFIVASLVFSYGFTPEVAKSFDKPLKGLREIWFAAAFVCIGLETRLGDLAKLGGGRPALAFLAGQFINILWTLLLAWLLFGVFASKAA</sequence>
<evidence type="ECO:0000256" key="7">
    <source>
        <dbReference type="SAM" id="Phobius"/>
    </source>
</evidence>
<feature type="transmembrane region" description="Helical" evidence="7">
    <location>
        <begin position="176"/>
        <end position="194"/>
    </location>
</feature>
<protein>
    <submittedName>
        <fullName evidence="8">Uncharacterized protein</fullName>
    </submittedName>
</protein>
<feature type="transmembrane region" description="Helical" evidence="7">
    <location>
        <begin position="404"/>
        <end position="429"/>
    </location>
</feature>
<keyword evidence="5 7" id="KW-1133">Transmembrane helix</keyword>
<dbReference type="AlphaFoldDB" id="A0A512MET7"/>
<evidence type="ECO:0000256" key="3">
    <source>
        <dbReference type="ARBA" id="ARBA00022475"/>
    </source>
</evidence>